<reference evidence="1 2" key="1">
    <citation type="submission" date="2015-01" db="EMBL/GenBank/DDBJ databases">
        <title>Evolution of Trichinella species and genotypes.</title>
        <authorList>
            <person name="Korhonen P.K."/>
            <person name="Edoardo P."/>
            <person name="Giuseppe L.R."/>
            <person name="Gasser R.B."/>
        </authorList>
    </citation>
    <scope>NUCLEOTIDE SEQUENCE [LARGE SCALE GENOMIC DNA]</scope>
    <source>
        <strain evidence="1">ISS3</strain>
    </source>
</reference>
<comment type="caution">
    <text evidence="1">The sequence shown here is derived from an EMBL/GenBank/DDBJ whole genome shotgun (WGS) entry which is preliminary data.</text>
</comment>
<dbReference type="EMBL" id="JYDH01000003">
    <property type="protein sequence ID" value="KRY42748.1"/>
    <property type="molecule type" value="Genomic_DNA"/>
</dbReference>
<sequence>MDRSLRPANHQNDLSLGPQTDLFCPMVTDIVKAFESILLITKKFSKMLNINSNLVLQINIAVVAV</sequence>
<dbReference type="AlphaFoldDB" id="A0A0V1C122"/>
<name>A0A0V1C122_TRISP</name>
<accession>A0A0V1C122</accession>
<dbReference type="Proteomes" id="UP000054776">
    <property type="component" value="Unassembled WGS sequence"/>
</dbReference>
<evidence type="ECO:0000313" key="2">
    <source>
        <dbReference type="Proteomes" id="UP000054776"/>
    </source>
</evidence>
<keyword evidence="2" id="KW-1185">Reference proteome</keyword>
<evidence type="ECO:0000313" key="1">
    <source>
        <dbReference type="EMBL" id="KRY42748.1"/>
    </source>
</evidence>
<protein>
    <submittedName>
        <fullName evidence="1">Uncharacterized protein</fullName>
    </submittedName>
</protein>
<proteinExistence type="predicted"/>
<organism evidence="1 2">
    <name type="scientific">Trichinella spiralis</name>
    <name type="common">Trichina worm</name>
    <dbReference type="NCBI Taxonomy" id="6334"/>
    <lineage>
        <taxon>Eukaryota</taxon>
        <taxon>Metazoa</taxon>
        <taxon>Ecdysozoa</taxon>
        <taxon>Nematoda</taxon>
        <taxon>Enoplea</taxon>
        <taxon>Dorylaimia</taxon>
        <taxon>Trichinellida</taxon>
        <taxon>Trichinellidae</taxon>
        <taxon>Trichinella</taxon>
    </lineage>
</organism>
<dbReference type="InParanoid" id="A0A0V1C122"/>
<gene>
    <name evidence="1" type="ORF">T01_12726</name>
</gene>